<evidence type="ECO:0000259" key="3">
    <source>
        <dbReference type="Pfam" id="PF00144"/>
    </source>
</evidence>
<feature type="domain" description="Beta-lactamase-related" evidence="3">
    <location>
        <begin position="28"/>
        <end position="402"/>
    </location>
</feature>
<keyword evidence="5" id="KW-1185">Reference proteome</keyword>
<dbReference type="SUPFAM" id="SSF56601">
    <property type="entry name" value="beta-lactamase/transpeptidase-like"/>
    <property type="match status" value="1"/>
</dbReference>
<evidence type="ECO:0000313" key="4">
    <source>
        <dbReference type="EMBL" id="KAF2687566.1"/>
    </source>
</evidence>
<dbReference type="PANTHER" id="PTHR43283:SF17">
    <property type="entry name" value="(LOVD), PUTATIVE (AFU_ORTHOLOGUE AFUA_5G00920)-RELATED"/>
    <property type="match status" value="1"/>
</dbReference>
<evidence type="ECO:0000313" key="5">
    <source>
        <dbReference type="Proteomes" id="UP000799291"/>
    </source>
</evidence>
<evidence type="ECO:0000256" key="1">
    <source>
        <dbReference type="ARBA" id="ARBA00009009"/>
    </source>
</evidence>
<name>A0A6G1JAK8_9PLEO</name>
<dbReference type="PANTHER" id="PTHR43283">
    <property type="entry name" value="BETA-LACTAMASE-RELATED"/>
    <property type="match status" value="1"/>
</dbReference>
<protein>
    <submittedName>
        <fullName evidence="4">Beta-lactamase/transpeptidase-like protein</fullName>
    </submittedName>
</protein>
<sequence>MEEFVQMVDEATGATEGVDTGRKVLGVVAMAGVRDGTPIFTHTSGKTALPLSAPLITKDSILTLASCTKLITSIAALQLVQSGLFILDDPTLISTHLPELCAQSVFTSATDPTEFSVMPREPDKPITLRHLLTHTSGSSADFLDPKLIAWRKTRGEDPESYFSAPYPDALISPLKFQPGQGWQYGAGLDWTGLLIARVTGRELGEYLRSEVFDRVGCDARIGFHRTRLDEEWGIVEIVMMGPEGRLVPHPWPVAACELEDRGGGGMYASAENFFKILADLVSPAPKLLSLQTLDLLFSPQFPAQGGGSEGETEESLPLAGLHAAIPFFGSMMTGLITNVPASAVNYGLGGVLITADQGADGGLGKTKGTLSWGGAFNCLWFANRESGVAAFYGSSMFPPGEEGSRGLMEGFVRRVVGRDWDARGEGVEGMRIGTGVERA</sequence>
<dbReference type="EMBL" id="MU005575">
    <property type="protein sequence ID" value="KAF2687566.1"/>
    <property type="molecule type" value="Genomic_DNA"/>
</dbReference>
<organism evidence="4 5">
    <name type="scientific">Lentithecium fluviatile CBS 122367</name>
    <dbReference type="NCBI Taxonomy" id="1168545"/>
    <lineage>
        <taxon>Eukaryota</taxon>
        <taxon>Fungi</taxon>
        <taxon>Dikarya</taxon>
        <taxon>Ascomycota</taxon>
        <taxon>Pezizomycotina</taxon>
        <taxon>Dothideomycetes</taxon>
        <taxon>Pleosporomycetidae</taxon>
        <taxon>Pleosporales</taxon>
        <taxon>Massarineae</taxon>
        <taxon>Lentitheciaceae</taxon>
        <taxon>Lentithecium</taxon>
    </lineage>
</organism>
<dbReference type="GO" id="GO:0016787">
    <property type="term" value="F:hydrolase activity"/>
    <property type="evidence" value="ECO:0007669"/>
    <property type="project" value="UniProtKB-KW"/>
</dbReference>
<dbReference type="AlphaFoldDB" id="A0A6G1JAK8"/>
<dbReference type="OrthoDB" id="428260at2759"/>
<dbReference type="Pfam" id="PF00144">
    <property type="entry name" value="Beta-lactamase"/>
    <property type="match status" value="1"/>
</dbReference>
<keyword evidence="2" id="KW-0378">Hydrolase</keyword>
<reference evidence="4" key="1">
    <citation type="journal article" date="2020" name="Stud. Mycol.">
        <title>101 Dothideomycetes genomes: a test case for predicting lifestyles and emergence of pathogens.</title>
        <authorList>
            <person name="Haridas S."/>
            <person name="Albert R."/>
            <person name="Binder M."/>
            <person name="Bloem J."/>
            <person name="Labutti K."/>
            <person name="Salamov A."/>
            <person name="Andreopoulos B."/>
            <person name="Baker S."/>
            <person name="Barry K."/>
            <person name="Bills G."/>
            <person name="Bluhm B."/>
            <person name="Cannon C."/>
            <person name="Castanera R."/>
            <person name="Culley D."/>
            <person name="Daum C."/>
            <person name="Ezra D."/>
            <person name="Gonzalez J."/>
            <person name="Henrissat B."/>
            <person name="Kuo A."/>
            <person name="Liang C."/>
            <person name="Lipzen A."/>
            <person name="Lutzoni F."/>
            <person name="Magnuson J."/>
            <person name="Mondo S."/>
            <person name="Nolan M."/>
            <person name="Ohm R."/>
            <person name="Pangilinan J."/>
            <person name="Park H.-J."/>
            <person name="Ramirez L."/>
            <person name="Alfaro M."/>
            <person name="Sun H."/>
            <person name="Tritt A."/>
            <person name="Yoshinaga Y."/>
            <person name="Zwiers L.-H."/>
            <person name="Turgeon B."/>
            <person name="Goodwin S."/>
            <person name="Spatafora J."/>
            <person name="Crous P."/>
            <person name="Grigoriev I."/>
        </authorList>
    </citation>
    <scope>NUCLEOTIDE SEQUENCE</scope>
    <source>
        <strain evidence="4">CBS 122367</strain>
    </source>
</reference>
<dbReference type="Gene3D" id="3.40.710.10">
    <property type="entry name" value="DD-peptidase/beta-lactamase superfamily"/>
    <property type="match status" value="1"/>
</dbReference>
<dbReference type="InterPro" id="IPR012338">
    <property type="entry name" value="Beta-lactam/transpept-like"/>
</dbReference>
<accession>A0A6G1JAK8</accession>
<dbReference type="InterPro" id="IPR001466">
    <property type="entry name" value="Beta-lactam-related"/>
</dbReference>
<gene>
    <name evidence="4" type="ORF">K458DRAFT_429446</name>
</gene>
<comment type="similarity">
    <text evidence="1">Belongs to the class-A beta-lactamase family.</text>
</comment>
<evidence type="ECO:0000256" key="2">
    <source>
        <dbReference type="ARBA" id="ARBA00022801"/>
    </source>
</evidence>
<dbReference type="Proteomes" id="UP000799291">
    <property type="component" value="Unassembled WGS sequence"/>
</dbReference>
<proteinExistence type="inferred from homology"/>
<dbReference type="InterPro" id="IPR050789">
    <property type="entry name" value="Diverse_Enzym_Activities"/>
</dbReference>